<dbReference type="AlphaFoldDB" id="A0A4R0N8R4"/>
<dbReference type="Gene3D" id="2.160.20.10">
    <property type="entry name" value="Single-stranded right-handed beta-helix, Pectin lyase-like"/>
    <property type="match status" value="1"/>
</dbReference>
<dbReference type="PANTHER" id="PTHR31339:SF9">
    <property type="entry name" value="PLASMIN AND FIBRONECTIN-BINDING PROTEIN A"/>
    <property type="match status" value="1"/>
</dbReference>
<dbReference type="SUPFAM" id="SSF51126">
    <property type="entry name" value="Pectin lyase-like"/>
    <property type="match status" value="1"/>
</dbReference>
<dbReference type="Proteomes" id="UP000291117">
    <property type="component" value="Unassembled WGS sequence"/>
</dbReference>
<gene>
    <name evidence="5" type="ORF">EZ444_14070</name>
</gene>
<evidence type="ECO:0000313" key="5">
    <source>
        <dbReference type="EMBL" id="TCC95743.1"/>
    </source>
</evidence>
<keyword evidence="3 4" id="KW-0326">Glycosidase</keyword>
<comment type="similarity">
    <text evidence="1 4">Belongs to the glycosyl hydrolase 28 family.</text>
</comment>
<evidence type="ECO:0000256" key="3">
    <source>
        <dbReference type="ARBA" id="ARBA00023295"/>
    </source>
</evidence>
<dbReference type="OrthoDB" id="9795222at2"/>
<dbReference type="GO" id="GO:0005975">
    <property type="term" value="P:carbohydrate metabolic process"/>
    <property type="evidence" value="ECO:0007669"/>
    <property type="project" value="InterPro"/>
</dbReference>
<evidence type="ECO:0000256" key="1">
    <source>
        <dbReference type="ARBA" id="ARBA00008834"/>
    </source>
</evidence>
<dbReference type="InterPro" id="IPR012334">
    <property type="entry name" value="Pectin_lyas_fold"/>
</dbReference>
<evidence type="ECO:0000313" key="6">
    <source>
        <dbReference type="Proteomes" id="UP000291117"/>
    </source>
</evidence>
<sequence>MTSGSKKDRIMNFNILRGIFTVLLTLMTSFQIFAIPPGTAKIFSYPLPSIYKASSFFELQVNGVTIPVVGYNDKYDYAQLSMSKGKAEFTISLKNGDKVSAYNISPKKLSIAGIQTGNTLKFTLHNDEYLIVKINQFRELVIAADGEETDKPSSFGKGIFNISTQPYAAVSSHTELATGAIQKAIDDAAAYKGGKGIVYVPAGVYPVRNLKLKSNMSLYLEGGAVLLFSGEEKDFKISARKASQNRNLTWWIATDSGAHDIKIYGRGTLDGNGKYSTEKNNLGAHILAIMHTEKFELNGPVIRESGAWAIIPTRSKNLVFQNFKLFNRFDMGENDGIDVIESQNVLVKHAIGIALDDPFSTKTWTQNTDLCRNWPGKPMVQDGVRFEDCISWTYCYGYKIGQGVMQDQRNIVFKDCVVYDAAVGIGIHHKWGTAAVRNVLFDGIDIERLSYQNDDHRTWAIFFMQNGDKKGSGPIDNVLVKNVLVRDEGKSPGKIKGVSAAIPVSNLKFKNIVMPGTAGAASTLQQIKMTDTSYTNQIQIKK</sequence>
<proteinExistence type="inferred from homology"/>
<dbReference type="InterPro" id="IPR000743">
    <property type="entry name" value="Glyco_hydro_28"/>
</dbReference>
<keyword evidence="6" id="KW-1185">Reference proteome</keyword>
<dbReference type="GO" id="GO:0004650">
    <property type="term" value="F:polygalacturonase activity"/>
    <property type="evidence" value="ECO:0007669"/>
    <property type="project" value="InterPro"/>
</dbReference>
<evidence type="ECO:0000256" key="2">
    <source>
        <dbReference type="ARBA" id="ARBA00022801"/>
    </source>
</evidence>
<dbReference type="InterPro" id="IPR011050">
    <property type="entry name" value="Pectin_lyase_fold/virulence"/>
</dbReference>
<dbReference type="PANTHER" id="PTHR31339">
    <property type="entry name" value="PECTIN LYASE-RELATED"/>
    <property type="match status" value="1"/>
</dbReference>
<comment type="caution">
    <text evidence="5">The sequence shown here is derived from an EMBL/GenBank/DDBJ whole genome shotgun (WGS) entry which is preliminary data.</text>
</comment>
<reference evidence="5 6" key="1">
    <citation type="submission" date="2019-02" db="EMBL/GenBank/DDBJ databases">
        <title>Pedobacter sp. RP-3-8 sp. nov., isolated from Arctic soil.</title>
        <authorList>
            <person name="Dahal R.H."/>
        </authorList>
    </citation>
    <scope>NUCLEOTIDE SEQUENCE [LARGE SCALE GENOMIC DNA]</scope>
    <source>
        <strain evidence="5 6">RP-3-8</strain>
    </source>
</reference>
<organism evidence="5 6">
    <name type="scientific">Pedobacter hiemivivus</name>
    <dbReference type="NCBI Taxonomy" id="2530454"/>
    <lineage>
        <taxon>Bacteria</taxon>
        <taxon>Pseudomonadati</taxon>
        <taxon>Bacteroidota</taxon>
        <taxon>Sphingobacteriia</taxon>
        <taxon>Sphingobacteriales</taxon>
        <taxon>Sphingobacteriaceae</taxon>
        <taxon>Pedobacter</taxon>
    </lineage>
</organism>
<evidence type="ECO:0000256" key="4">
    <source>
        <dbReference type="RuleBase" id="RU361169"/>
    </source>
</evidence>
<protein>
    <submittedName>
        <fullName evidence="5">Coagulation factor 5/8 type domain-containing protein</fullName>
    </submittedName>
</protein>
<dbReference type="EMBL" id="SJSM01000008">
    <property type="protein sequence ID" value="TCC95743.1"/>
    <property type="molecule type" value="Genomic_DNA"/>
</dbReference>
<name>A0A4R0N8R4_9SPHI</name>
<dbReference type="InterPro" id="IPR051801">
    <property type="entry name" value="GH28_Enzymes"/>
</dbReference>
<dbReference type="Pfam" id="PF00295">
    <property type="entry name" value="Glyco_hydro_28"/>
    <property type="match status" value="1"/>
</dbReference>
<accession>A0A4R0N8R4</accession>
<keyword evidence="2 4" id="KW-0378">Hydrolase</keyword>